<dbReference type="Pfam" id="PF00593">
    <property type="entry name" value="TonB_dep_Rec_b-barrel"/>
    <property type="match status" value="1"/>
</dbReference>
<comment type="similarity">
    <text evidence="11 12">Belongs to the TonB-dependent receptor family.</text>
</comment>
<evidence type="ECO:0000256" key="5">
    <source>
        <dbReference type="ARBA" id="ARBA00022692"/>
    </source>
</evidence>
<keyword evidence="4" id="KW-0410">Iron transport</keyword>
<gene>
    <name evidence="15" type="ORF">HZY62_06840</name>
    <name evidence="16" type="ORF">LX92_00501</name>
</gene>
<evidence type="ECO:0000256" key="11">
    <source>
        <dbReference type="PROSITE-ProRule" id="PRU01360"/>
    </source>
</evidence>
<keyword evidence="10 11" id="KW-0998">Cell outer membrane</keyword>
<dbReference type="InterPro" id="IPR037066">
    <property type="entry name" value="Plug_dom_sf"/>
</dbReference>
<dbReference type="AlphaFoldDB" id="A0A316E7X8"/>
<keyword evidence="16" id="KW-0675">Receptor</keyword>
<dbReference type="GO" id="GO:0009279">
    <property type="term" value="C:cell outer membrane"/>
    <property type="evidence" value="ECO:0007669"/>
    <property type="project" value="UniProtKB-SubCell"/>
</dbReference>
<feature type="domain" description="TonB-dependent receptor-like beta-barrel" evidence="13">
    <location>
        <begin position="238"/>
        <end position="649"/>
    </location>
</feature>
<evidence type="ECO:0000256" key="9">
    <source>
        <dbReference type="ARBA" id="ARBA00023136"/>
    </source>
</evidence>
<feature type="domain" description="TonB-dependent receptor plug" evidence="14">
    <location>
        <begin position="50"/>
        <end position="151"/>
    </location>
</feature>
<keyword evidence="18" id="KW-1185">Reference proteome</keyword>
<evidence type="ECO:0000256" key="3">
    <source>
        <dbReference type="ARBA" id="ARBA00022452"/>
    </source>
</evidence>
<reference evidence="15 18" key="2">
    <citation type="submission" date="2020-07" db="EMBL/GenBank/DDBJ databases">
        <title>The draft genome sequence of Maribacter polysiphoniae KCTC 22021.</title>
        <authorList>
            <person name="Mu L."/>
        </authorList>
    </citation>
    <scope>NUCLEOTIDE SEQUENCE [LARGE SCALE GENOMIC DNA]</scope>
    <source>
        <strain evidence="15 18">KCTC 22021</strain>
    </source>
</reference>
<evidence type="ECO:0000256" key="12">
    <source>
        <dbReference type="RuleBase" id="RU003357"/>
    </source>
</evidence>
<evidence type="ECO:0000313" key="16">
    <source>
        <dbReference type="EMBL" id="PWK25758.1"/>
    </source>
</evidence>
<evidence type="ECO:0000313" key="15">
    <source>
        <dbReference type="EMBL" id="MBD1260296.1"/>
    </source>
</evidence>
<evidence type="ECO:0000256" key="10">
    <source>
        <dbReference type="ARBA" id="ARBA00023237"/>
    </source>
</evidence>
<evidence type="ECO:0000259" key="13">
    <source>
        <dbReference type="Pfam" id="PF00593"/>
    </source>
</evidence>
<organism evidence="16 17">
    <name type="scientific">Maribacter polysiphoniae</name>
    <dbReference type="NCBI Taxonomy" id="429344"/>
    <lineage>
        <taxon>Bacteria</taxon>
        <taxon>Pseudomonadati</taxon>
        <taxon>Bacteroidota</taxon>
        <taxon>Flavobacteriia</taxon>
        <taxon>Flavobacteriales</taxon>
        <taxon>Flavobacteriaceae</taxon>
        <taxon>Maribacter</taxon>
    </lineage>
</organism>
<dbReference type="InterPro" id="IPR036942">
    <property type="entry name" value="Beta-barrel_TonB_sf"/>
</dbReference>
<protein>
    <submittedName>
        <fullName evidence="16">Iron complex outermembrane receptor protein</fullName>
    </submittedName>
    <submittedName>
        <fullName evidence="15">TonB-dependent receptor</fullName>
    </submittedName>
</protein>
<dbReference type="Proteomes" id="UP000651837">
    <property type="component" value="Unassembled WGS sequence"/>
</dbReference>
<dbReference type="InterPro" id="IPR012910">
    <property type="entry name" value="Plug_dom"/>
</dbReference>
<dbReference type="PANTHER" id="PTHR32552:SF81">
    <property type="entry name" value="TONB-DEPENDENT OUTER MEMBRANE RECEPTOR"/>
    <property type="match status" value="1"/>
</dbReference>
<dbReference type="EMBL" id="QGGQ01000001">
    <property type="protein sequence ID" value="PWK25758.1"/>
    <property type="molecule type" value="Genomic_DNA"/>
</dbReference>
<dbReference type="SUPFAM" id="SSF56935">
    <property type="entry name" value="Porins"/>
    <property type="match status" value="1"/>
</dbReference>
<dbReference type="Proteomes" id="UP000245667">
    <property type="component" value="Unassembled WGS sequence"/>
</dbReference>
<evidence type="ECO:0000256" key="8">
    <source>
        <dbReference type="ARBA" id="ARBA00023077"/>
    </source>
</evidence>
<evidence type="ECO:0000256" key="7">
    <source>
        <dbReference type="ARBA" id="ARBA00023065"/>
    </source>
</evidence>
<evidence type="ECO:0000313" key="18">
    <source>
        <dbReference type="Proteomes" id="UP000651837"/>
    </source>
</evidence>
<evidence type="ECO:0000313" key="17">
    <source>
        <dbReference type="Proteomes" id="UP000245667"/>
    </source>
</evidence>
<keyword evidence="6" id="KW-0408">Iron</keyword>
<comment type="subcellular location">
    <subcellularLocation>
        <location evidence="1 11">Cell outer membrane</location>
        <topology evidence="1 11">Multi-pass membrane protein</topology>
    </subcellularLocation>
</comment>
<evidence type="ECO:0000256" key="6">
    <source>
        <dbReference type="ARBA" id="ARBA00023004"/>
    </source>
</evidence>
<keyword evidence="2 11" id="KW-0813">Transport</keyword>
<dbReference type="PROSITE" id="PS52016">
    <property type="entry name" value="TONB_DEPENDENT_REC_3"/>
    <property type="match status" value="1"/>
</dbReference>
<keyword evidence="9 11" id="KW-0472">Membrane</keyword>
<dbReference type="InterPro" id="IPR039426">
    <property type="entry name" value="TonB-dep_rcpt-like"/>
</dbReference>
<evidence type="ECO:0000256" key="4">
    <source>
        <dbReference type="ARBA" id="ARBA00022496"/>
    </source>
</evidence>
<dbReference type="InterPro" id="IPR000531">
    <property type="entry name" value="Beta-barrel_TonB"/>
</dbReference>
<keyword evidence="3 11" id="KW-1134">Transmembrane beta strand</keyword>
<dbReference type="RefSeq" id="WP_109648682.1">
    <property type="nucleotide sequence ID" value="NZ_JACWLN010000002.1"/>
</dbReference>
<keyword evidence="7" id="KW-0406">Ion transport</keyword>
<dbReference type="PANTHER" id="PTHR32552">
    <property type="entry name" value="FERRICHROME IRON RECEPTOR-RELATED"/>
    <property type="match status" value="1"/>
</dbReference>
<evidence type="ECO:0000256" key="1">
    <source>
        <dbReference type="ARBA" id="ARBA00004571"/>
    </source>
</evidence>
<sequence>MRSLVVCVVFFSLHMMSFGQDIMIKDSINQLKEVVLIDSLKAKQATGITPSQVIDIKNFQNFSPVEMVSSLNQIPGVYVLSGALNTNRITIRGVGARTPYGTDKLRLYYNDIPITNGTGFSTIEAYDLENINSIEVIKGPKGTAFGANLGGAIVLNPKKALQQTTLSNNFTVGSYGLLKNSLGFTHSDDRLALELHYGHMTLEGYRENNRFERDGILLNTSYTINTKNKIAFLLNHVDYNAQIASSISQNAFEEDPTQAAFTWKAAKGYEANKYTLAGISLTHAFNPKLSNTTSLFYTYLDHYEPRPFNILDEFTNGYGFRTRFLGDFKIRDHLTQYSFGAELYKDEYNWSTYENLYETNTEEGSIKGNLLSDNKEFRTQFNAFGTLTFPLADFFSAQLGLNINKTFYDFRDLYKSGAENTSGNRRFGTLFSPSLNLRYSFYPKQEVYMNISRGLSNPSLEETLTPDGIINPDISQETGTNYEVGCDLFLVNNNLKINVALYRMSIKNLLVAQRIGEDEFIGKNAGSTKHQGIELMLDYNLQLTSQFKLTPFMSYSYSNHKFVDFIDGDNDYSGNPLTGVPKHRLNTGLQLQWRNGFYWNTTHQYVGSIPLTDANTLSSDSFNLWHTRLGYKKQLSEKLRIGIDFGINNFTDTHYAQSVLINAVGFGGSDPRYFYPGNDRNFYGSLLLKYSL</sequence>
<proteinExistence type="inferred from homology"/>
<dbReference type="GO" id="GO:0006826">
    <property type="term" value="P:iron ion transport"/>
    <property type="evidence" value="ECO:0007669"/>
    <property type="project" value="UniProtKB-KW"/>
</dbReference>
<evidence type="ECO:0000256" key="2">
    <source>
        <dbReference type="ARBA" id="ARBA00022448"/>
    </source>
</evidence>
<keyword evidence="8 12" id="KW-0798">TonB box</keyword>
<dbReference type="OrthoDB" id="9782587at2"/>
<comment type="caution">
    <text evidence="16">The sequence shown here is derived from an EMBL/GenBank/DDBJ whole genome shotgun (WGS) entry which is preliminary data.</text>
</comment>
<name>A0A316E7X8_9FLAO</name>
<dbReference type="Gene3D" id="2.40.170.20">
    <property type="entry name" value="TonB-dependent receptor, beta-barrel domain"/>
    <property type="match status" value="1"/>
</dbReference>
<keyword evidence="5 11" id="KW-0812">Transmembrane</keyword>
<dbReference type="Pfam" id="PF07715">
    <property type="entry name" value="Plug"/>
    <property type="match status" value="1"/>
</dbReference>
<dbReference type="Gene3D" id="2.170.130.10">
    <property type="entry name" value="TonB-dependent receptor, plug domain"/>
    <property type="match status" value="1"/>
</dbReference>
<dbReference type="EMBL" id="JACWLN010000002">
    <property type="protein sequence ID" value="MBD1260296.1"/>
    <property type="molecule type" value="Genomic_DNA"/>
</dbReference>
<reference evidence="16 17" key="1">
    <citation type="submission" date="2018-05" db="EMBL/GenBank/DDBJ databases">
        <title>Genomic Encyclopedia of Archaeal and Bacterial Type Strains, Phase II (KMG-II): from individual species to whole genera.</title>
        <authorList>
            <person name="Goeker M."/>
        </authorList>
    </citation>
    <scope>NUCLEOTIDE SEQUENCE [LARGE SCALE GENOMIC DNA]</scope>
    <source>
        <strain evidence="16 17">DSM 23514</strain>
    </source>
</reference>
<evidence type="ECO:0000259" key="14">
    <source>
        <dbReference type="Pfam" id="PF07715"/>
    </source>
</evidence>
<accession>A0A316E7X8</accession>